<dbReference type="RefSeq" id="WP_260904462.1">
    <property type="nucleotide sequence ID" value="NZ_JAOCZP010000004.1"/>
</dbReference>
<dbReference type="InterPro" id="IPR029063">
    <property type="entry name" value="SAM-dependent_MTases_sf"/>
</dbReference>
<dbReference type="InterPro" id="IPR020596">
    <property type="entry name" value="rRNA_Ade_Mease_Trfase_CS"/>
</dbReference>
<dbReference type="PROSITE" id="PS01131">
    <property type="entry name" value="RRNA_A_DIMETH"/>
    <property type="match status" value="1"/>
</dbReference>
<keyword evidence="3" id="KW-0949">S-adenosyl-L-methionine</keyword>
<evidence type="ECO:0000256" key="3">
    <source>
        <dbReference type="ARBA" id="ARBA00022691"/>
    </source>
</evidence>
<dbReference type="SUPFAM" id="SSF53335">
    <property type="entry name" value="S-adenosyl-L-methionine-dependent methyltransferases"/>
    <property type="match status" value="1"/>
</dbReference>
<reference evidence="6 7" key="1">
    <citation type="submission" date="2022-09" db="EMBL/GenBank/DDBJ databases">
        <title>Chelativorans salina sp. nov., a novel slightly halophilic bacterium isolated from a saline lake sediment enrichment.</title>
        <authorList>
            <person name="Gao L."/>
            <person name="Fang B.-Z."/>
            <person name="Li W.-J."/>
        </authorList>
    </citation>
    <scope>NUCLEOTIDE SEQUENCE [LARGE SCALE GENOMIC DNA]</scope>
    <source>
        <strain evidence="6 7">EGI FJ00035</strain>
    </source>
</reference>
<comment type="caution">
    <text evidence="6">The sequence shown here is derived from an EMBL/GenBank/DDBJ whole genome shotgun (WGS) entry which is preliminary data.</text>
</comment>
<evidence type="ECO:0000256" key="2">
    <source>
        <dbReference type="ARBA" id="ARBA00022679"/>
    </source>
</evidence>
<dbReference type="Gene3D" id="3.40.50.150">
    <property type="entry name" value="Vaccinia Virus protein VP39"/>
    <property type="match status" value="1"/>
</dbReference>
<name>A0ABT2LQX5_9HYPH</name>
<dbReference type="GO" id="GO:0008168">
    <property type="term" value="F:methyltransferase activity"/>
    <property type="evidence" value="ECO:0007669"/>
    <property type="project" value="UniProtKB-KW"/>
</dbReference>
<dbReference type="CDD" id="cd02440">
    <property type="entry name" value="AdoMet_MTases"/>
    <property type="match status" value="1"/>
</dbReference>
<accession>A0ABT2LQX5</accession>
<protein>
    <submittedName>
        <fullName evidence="6">Methyltransferase domain-containing protein</fullName>
    </submittedName>
</protein>
<sequence>MSLVLYDPPRRRRCHGDTLRFLATWLRAPLRTGAVAPSSAALARTMAFAAAIRPGSRVLELGPGTGVVTKALLTAGVHEEDLILVEADAAFAGLLRQRYPAATVLEGDAFAAVSRLADAGTEFCAVVSSLPLFVFPKALRRKLALDAMRLLPPHGRLVQFTYGPISPVPREPEVTAQPSRRIWRNLPPAVVWTYQEKP</sequence>
<feature type="domain" description="Methyltransferase" evidence="5">
    <location>
        <begin position="58"/>
        <end position="155"/>
    </location>
</feature>
<dbReference type="PANTHER" id="PTHR11727:SF14">
    <property type="entry name" value="BLL8166 PROTEIN"/>
    <property type="match status" value="1"/>
</dbReference>
<evidence type="ECO:0000256" key="1">
    <source>
        <dbReference type="ARBA" id="ARBA00022603"/>
    </source>
</evidence>
<dbReference type="InterPro" id="IPR001737">
    <property type="entry name" value="KsgA/Erm"/>
</dbReference>
<evidence type="ECO:0000256" key="4">
    <source>
        <dbReference type="ARBA" id="ARBA00022884"/>
    </source>
</evidence>
<dbReference type="InterPro" id="IPR041698">
    <property type="entry name" value="Methyltransf_25"/>
</dbReference>
<keyword evidence="1 6" id="KW-0489">Methyltransferase</keyword>
<keyword evidence="2" id="KW-0808">Transferase</keyword>
<dbReference type="EMBL" id="JAOCZP010000004">
    <property type="protein sequence ID" value="MCT7376484.1"/>
    <property type="molecule type" value="Genomic_DNA"/>
</dbReference>
<proteinExistence type="predicted"/>
<keyword evidence="7" id="KW-1185">Reference proteome</keyword>
<gene>
    <name evidence="6" type="ORF">N5A92_15725</name>
</gene>
<evidence type="ECO:0000313" key="6">
    <source>
        <dbReference type="EMBL" id="MCT7376484.1"/>
    </source>
</evidence>
<dbReference type="Pfam" id="PF13649">
    <property type="entry name" value="Methyltransf_25"/>
    <property type="match status" value="1"/>
</dbReference>
<dbReference type="Proteomes" id="UP001320831">
    <property type="component" value="Unassembled WGS sequence"/>
</dbReference>
<evidence type="ECO:0000259" key="5">
    <source>
        <dbReference type="Pfam" id="PF13649"/>
    </source>
</evidence>
<dbReference type="GO" id="GO:0032259">
    <property type="term" value="P:methylation"/>
    <property type="evidence" value="ECO:0007669"/>
    <property type="project" value="UniProtKB-KW"/>
</dbReference>
<organism evidence="6 7">
    <name type="scientific">Chelativorans salis</name>
    <dbReference type="NCBI Taxonomy" id="2978478"/>
    <lineage>
        <taxon>Bacteria</taxon>
        <taxon>Pseudomonadati</taxon>
        <taxon>Pseudomonadota</taxon>
        <taxon>Alphaproteobacteria</taxon>
        <taxon>Hyphomicrobiales</taxon>
        <taxon>Phyllobacteriaceae</taxon>
        <taxon>Chelativorans</taxon>
    </lineage>
</organism>
<evidence type="ECO:0000313" key="7">
    <source>
        <dbReference type="Proteomes" id="UP001320831"/>
    </source>
</evidence>
<dbReference type="PANTHER" id="PTHR11727">
    <property type="entry name" value="DIMETHYLADENOSINE TRANSFERASE"/>
    <property type="match status" value="1"/>
</dbReference>
<keyword evidence="4" id="KW-0694">RNA-binding</keyword>